<dbReference type="RefSeq" id="XP_065328553.1">
    <property type="nucleotide sequence ID" value="XM_065472481.1"/>
</dbReference>
<reference evidence="2" key="1">
    <citation type="journal article" date="2024" name="BMC Genomics">
        <title>Functional annotation of a divergent genome using sequence and structure-based similarity.</title>
        <authorList>
            <person name="Svedberg D."/>
            <person name="Winiger R.R."/>
            <person name="Berg A."/>
            <person name="Sharma H."/>
            <person name="Tellgren-Roth C."/>
            <person name="Debrunner-Vossbrinck B.A."/>
            <person name="Vossbrinck C.R."/>
            <person name="Barandun J."/>
        </authorList>
    </citation>
    <scope>NUCLEOTIDE SEQUENCE</scope>
    <source>
        <strain evidence="2">Illinois isolate</strain>
    </source>
</reference>
<dbReference type="GeneID" id="90540209"/>
<proteinExistence type="predicted"/>
<keyword evidence="1" id="KW-1133">Transmembrane helix</keyword>
<dbReference type="GO" id="GO:0006506">
    <property type="term" value="P:GPI anchor biosynthetic process"/>
    <property type="evidence" value="ECO:0007669"/>
    <property type="project" value="InterPro"/>
</dbReference>
<dbReference type="AlphaFoldDB" id="A0AAX4J915"/>
<keyword evidence="1" id="KW-0472">Membrane</keyword>
<sequence length="320" mass="38216">MINKIIIITGPSKSYKEIEYKDTLIFYDCQIGKFNINIQNTKSVSISSKDILLRFTKKSGDFLYKIKEDSSLYNFNNKLEIQFIYENKSCINDIFKVPLYKNHLSGFLFSRLFSVLLKIYFKNFLDFLLINFPDYAIAYIRDKPFGLKQNTVIKENLAYIFINFNLYQNMIYESFFIFASLLDLDMIFIKLSFLFIFKVYKFIIRTLSELLDLLNHKTYNKLKRRYDTIVLSADQIILAVLFFSIFVLIFINILPYYLFYVLVWFIYQGIVSLEKVVVLLICDFREYYFLDLECPGLICSVDFKVKLRLLIQEIKFSEIF</sequence>
<protein>
    <submittedName>
        <fullName evidence="2">Membrane protein</fullName>
    </submittedName>
</protein>
<dbReference type="GO" id="GO:0016020">
    <property type="term" value="C:membrane"/>
    <property type="evidence" value="ECO:0007669"/>
    <property type="project" value="InterPro"/>
</dbReference>
<dbReference type="KEGG" id="vnx:VNE69_01345"/>
<accession>A0AAX4J915</accession>
<name>A0AAX4J915_9MICR</name>
<dbReference type="Pfam" id="PF05024">
    <property type="entry name" value="Gpi1"/>
    <property type="match status" value="1"/>
</dbReference>
<feature type="transmembrane region" description="Helical" evidence="1">
    <location>
        <begin position="175"/>
        <end position="197"/>
    </location>
</feature>
<feature type="transmembrane region" description="Helical" evidence="1">
    <location>
        <begin position="257"/>
        <end position="282"/>
    </location>
</feature>
<evidence type="ECO:0000313" key="2">
    <source>
        <dbReference type="EMBL" id="WUR02408.1"/>
    </source>
</evidence>
<dbReference type="InterPro" id="IPR007720">
    <property type="entry name" value="PigQ/GPI1"/>
</dbReference>
<gene>
    <name evidence="2" type="ORF">VNE69_01345</name>
</gene>
<keyword evidence="3" id="KW-1185">Reference proteome</keyword>
<keyword evidence="1" id="KW-0812">Transmembrane</keyword>
<evidence type="ECO:0000256" key="1">
    <source>
        <dbReference type="SAM" id="Phobius"/>
    </source>
</evidence>
<dbReference type="EMBL" id="CP142726">
    <property type="protein sequence ID" value="WUR02408.1"/>
    <property type="molecule type" value="Genomic_DNA"/>
</dbReference>
<feature type="transmembrane region" description="Helical" evidence="1">
    <location>
        <begin position="229"/>
        <end position="251"/>
    </location>
</feature>
<organism evidence="2 3">
    <name type="scientific">Vairimorpha necatrix</name>
    <dbReference type="NCBI Taxonomy" id="6039"/>
    <lineage>
        <taxon>Eukaryota</taxon>
        <taxon>Fungi</taxon>
        <taxon>Fungi incertae sedis</taxon>
        <taxon>Microsporidia</taxon>
        <taxon>Nosematidae</taxon>
        <taxon>Vairimorpha</taxon>
    </lineage>
</organism>
<dbReference type="Proteomes" id="UP001334084">
    <property type="component" value="Chromosome 1"/>
</dbReference>
<evidence type="ECO:0000313" key="3">
    <source>
        <dbReference type="Proteomes" id="UP001334084"/>
    </source>
</evidence>